<dbReference type="InterPro" id="IPR032675">
    <property type="entry name" value="LRR_dom_sf"/>
</dbReference>
<comment type="caution">
    <text evidence="1">The sequence shown here is derived from an EMBL/GenBank/DDBJ whole genome shotgun (WGS) entry which is preliminary data.</text>
</comment>
<name>A0A9P6C387_9AGAR</name>
<keyword evidence="2" id="KW-1185">Reference proteome</keyword>
<sequence>MPFDPNAEILPQELFNLIIEFTQDDRRSLCDLCLVSKAFLTDSQRCLYKRVGLGGVRVTRGKSDGWRISNANNDTIFFRTLACIPRLAHYVQGFSFRPDTRYRGNQFWSLFHQALHQMVNLRSFQLTLMSTDPNLFRILEELSDNPFQLETFRWRDYRWAMTANESMALLSFLASQPSLRVLDVVSSSSLALPQIYCPNLSTFIGDFEMALSVLPERAITNFVWIGGEHEPTSHLSTYWQAELSRLRVLIFHDYFPVTVNLEDLVSCLQSLEALQISYEHDSPNESTLKEVTELLRHLPALKNLRMLVCTGFMPLGPQEASSQTSSNFEGATSDLFDSSPSLRCIYYNEKNSSGSQGRYLRWARGTAQPVEVGADVLADSYRSLGFDSSLLDSGL</sequence>
<proteinExistence type="predicted"/>
<evidence type="ECO:0008006" key="3">
    <source>
        <dbReference type="Google" id="ProtNLM"/>
    </source>
</evidence>
<dbReference type="AlphaFoldDB" id="A0A9P6C387"/>
<dbReference type="SUPFAM" id="SSF52047">
    <property type="entry name" value="RNI-like"/>
    <property type="match status" value="1"/>
</dbReference>
<reference evidence="1" key="1">
    <citation type="submission" date="2020-11" db="EMBL/GenBank/DDBJ databases">
        <authorList>
            <consortium name="DOE Joint Genome Institute"/>
            <person name="Ahrendt S."/>
            <person name="Riley R."/>
            <person name="Andreopoulos W."/>
            <person name="Labutti K."/>
            <person name="Pangilinan J."/>
            <person name="Ruiz-Duenas F.J."/>
            <person name="Barrasa J.M."/>
            <person name="Sanchez-Garcia M."/>
            <person name="Camarero S."/>
            <person name="Miyauchi S."/>
            <person name="Serrano A."/>
            <person name="Linde D."/>
            <person name="Babiker R."/>
            <person name="Drula E."/>
            <person name="Ayuso-Fernandez I."/>
            <person name="Pacheco R."/>
            <person name="Padilla G."/>
            <person name="Ferreira P."/>
            <person name="Barriuso J."/>
            <person name="Kellner H."/>
            <person name="Castanera R."/>
            <person name="Alfaro M."/>
            <person name="Ramirez L."/>
            <person name="Pisabarro A.G."/>
            <person name="Kuo A."/>
            <person name="Tritt A."/>
            <person name="Lipzen A."/>
            <person name="He G."/>
            <person name="Yan M."/>
            <person name="Ng V."/>
            <person name="Cullen D."/>
            <person name="Martin F."/>
            <person name="Rosso M.-N."/>
            <person name="Henrissat B."/>
            <person name="Hibbett D."/>
            <person name="Martinez A.T."/>
            <person name="Grigoriev I.V."/>
        </authorList>
    </citation>
    <scope>NUCLEOTIDE SEQUENCE</scope>
    <source>
        <strain evidence="1">MF-IS2</strain>
    </source>
</reference>
<protein>
    <recommendedName>
        <fullName evidence="3">F-box domain-containing protein</fullName>
    </recommendedName>
</protein>
<dbReference type="Gene3D" id="3.80.10.10">
    <property type="entry name" value="Ribonuclease Inhibitor"/>
    <property type="match status" value="1"/>
</dbReference>
<evidence type="ECO:0000313" key="2">
    <source>
        <dbReference type="Proteomes" id="UP000807342"/>
    </source>
</evidence>
<dbReference type="Proteomes" id="UP000807342">
    <property type="component" value="Unassembled WGS sequence"/>
</dbReference>
<evidence type="ECO:0000313" key="1">
    <source>
        <dbReference type="EMBL" id="KAF9447475.1"/>
    </source>
</evidence>
<dbReference type="OrthoDB" id="10484943at2759"/>
<gene>
    <name evidence="1" type="ORF">P691DRAFT_760758</name>
</gene>
<organism evidence="1 2">
    <name type="scientific">Macrolepiota fuliginosa MF-IS2</name>
    <dbReference type="NCBI Taxonomy" id="1400762"/>
    <lineage>
        <taxon>Eukaryota</taxon>
        <taxon>Fungi</taxon>
        <taxon>Dikarya</taxon>
        <taxon>Basidiomycota</taxon>
        <taxon>Agaricomycotina</taxon>
        <taxon>Agaricomycetes</taxon>
        <taxon>Agaricomycetidae</taxon>
        <taxon>Agaricales</taxon>
        <taxon>Agaricineae</taxon>
        <taxon>Agaricaceae</taxon>
        <taxon>Macrolepiota</taxon>
    </lineage>
</organism>
<dbReference type="EMBL" id="MU151198">
    <property type="protein sequence ID" value="KAF9447475.1"/>
    <property type="molecule type" value="Genomic_DNA"/>
</dbReference>
<accession>A0A9P6C387</accession>